<feature type="region of interest" description="Disordered" evidence="1">
    <location>
        <begin position="125"/>
        <end position="165"/>
    </location>
</feature>
<protein>
    <submittedName>
        <fullName evidence="2">Uncharacterized protein</fullName>
    </submittedName>
</protein>
<dbReference type="Proteomes" id="UP001304895">
    <property type="component" value="Unassembled WGS sequence"/>
</dbReference>
<feature type="region of interest" description="Disordered" evidence="1">
    <location>
        <begin position="85"/>
        <end position="110"/>
    </location>
</feature>
<gene>
    <name evidence="2" type="ORF">BT67DRAFT_435179</name>
</gene>
<evidence type="ECO:0000256" key="1">
    <source>
        <dbReference type="SAM" id="MobiDB-lite"/>
    </source>
</evidence>
<accession>A0AAN6UH28</accession>
<sequence>MYGSYGSSASSYGGSPFTYSSSSRMAPAAAMDIAPSPFSTQAPDASLAFPSWPRRSSLCEYDASEVRATSYLSDEDLFFDVFDDDARSESSHSSPSATPPAPTEADMFEMRRQQELYQREVMRIMLAEKEKQRRRQAAKRRSSSSSSKRGPKSKLTAMAPIAEAE</sequence>
<comment type="caution">
    <text evidence="2">The sequence shown here is derived from an EMBL/GenBank/DDBJ whole genome shotgun (WGS) entry which is preliminary data.</text>
</comment>
<evidence type="ECO:0000313" key="3">
    <source>
        <dbReference type="Proteomes" id="UP001304895"/>
    </source>
</evidence>
<feature type="compositionally biased region" description="Basic residues" evidence="1">
    <location>
        <begin position="132"/>
        <end position="142"/>
    </location>
</feature>
<dbReference type="AlphaFoldDB" id="A0AAN6UH28"/>
<name>A0AAN6UH28_9PEZI</name>
<dbReference type="EMBL" id="MU853414">
    <property type="protein sequence ID" value="KAK4132887.1"/>
    <property type="molecule type" value="Genomic_DNA"/>
</dbReference>
<feature type="region of interest" description="Disordered" evidence="1">
    <location>
        <begin position="1"/>
        <end position="22"/>
    </location>
</feature>
<reference evidence="2" key="2">
    <citation type="submission" date="2023-05" db="EMBL/GenBank/DDBJ databases">
        <authorList>
            <consortium name="Lawrence Berkeley National Laboratory"/>
            <person name="Steindorff A."/>
            <person name="Hensen N."/>
            <person name="Bonometti L."/>
            <person name="Westerberg I."/>
            <person name="Brannstrom I.O."/>
            <person name="Guillou S."/>
            <person name="Cros-Aarteil S."/>
            <person name="Calhoun S."/>
            <person name="Haridas S."/>
            <person name="Kuo A."/>
            <person name="Mondo S."/>
            <person name="Pangilinan J."/>
            <person name="Riley R."/>
            <person name="Labutti K."/>
            <person name="Andreopoulos B."/>
            <person name="Lipzen A."/>
            <person name="Chen C."/>
            <person name="Yanf M."/>
            <person name="Daum C."/>
            <person name="Ng V."/>
            <person name="Clum A."/>
            <person name="Ohm R."/>
            <person name="Martin F."/>
            <person name="Silar P."/>
            <person name="Natvig D."/>
            <person name="Lalanne C."/>
            <person name="Gautier V."/>
            <person name="Ament-Velasquez S.L."/>
            <person name="Kruys A."/>
            <person name="Hutchinson M.I."/>
            <person name="Powell A.J."/>
            <person name="Barry K."/>
            <person name="Miller A.N."/>
            <person name="Grigoriev I.V."/>
            <person name="Debuchy R."/>
            <person name="Gladieux P."/>
            <person name="Thoren M.H."/>
            <person name="Johannesson H."/>
        </authorList>
    </citation>
    <scope>NUCLEOTIDE SEQUENCE</scope>
    <source>
        <strain evidence="2">CBS 123565</strain>
    </source>
</reference>
<proteinExistence type="predicted"/>
<organism evidence="2 3">
    <name type="scientific">Trichocladium antarcticum</name>
    <dbReference type="NCBI Taxonomy" id="1450529"/>
    <lineage>
        <taxon>Eukaryota</taxon>
        <taxon>Fungi</taxon>
        <taxon>Dikarya</taxon>
        <taxon>Ascomycota</taxon>
        <taxon>Pezizomycotina</taxon>
        <taxon>Sordariomycetes</taxon>
        <taxon>Sordariomycetidae</taxon>
        <taxon>Sordariales</taxon>
        <taxon>Chaetomiaceae</taxon>
        <taxon>Trichocladium</taxon>
    </lineage>
</organism>
<keyword evidence="3" id="KW-1185">Reference proteome</keyword>
<evidence type="ECO:0000313" key="2">
    <source>
        <dbReference type="EMBL" id="KAK4132887.1"/>
    </source>
</evidence>
<reference evidence="2" key="1">
    <citation type="journal article" date="2023" name="Mol. Phylogenet. Evol.">
        <title>Genome-scale phylogeny and comparative genomics of the fungal order Sordariales.</title>
        <authorList>
            <person name="Hensen N."/>
            <person name="Bonometti L."/>
            <person name="Westerberg I."/>
            <person name="Brannstrom I.O."/>
            <person name="Guillou S."/>
            <person name="Cros-Aarteil S."/>
            <person name="Calhoun S."/>
            <person name="Haridas S."/>
            <person name="Kuo A."/>
            <person name="Mondo S."/>
            <person name="Pangilinan J."/>
            <person name="Riley R."/>
            <person name="LaButti K."/>
            <person name="Andreopoulos B."/>
            <person name="Lipzen A."/>
            <person name="Chen C."/>
            <person name="Yan M."/>
            <person name="Daum C."/>
            <person name="Ng V."/>
            <person name="Clum A."/>
            <person name="Steindorff A."/>
            <person name="Ohm R.A."/>
            <person name="Martin F."/>
            <person name="Silar P."/>
            <person name="Natvig D.O."/>
            <person name="Lalanne C."/>
            <person name="Gautier V."/>
            <person name="Ament-Velasquez S.L."/>
            <person name="Kruys A."/>
            <person name="Hutchinson M.I."/>
            <person name="Powell A.J."/>
            <person name="Barry K."/>
            <person name="Miller A.N."/>
            <person name="Grigoriev I.V."/>
            <person name="Debuchy R."/>
            <person name="Gladieux P."/>
            <person name="Hiltunen Thoren M."/>
            <person name="Johannesson H."/>
        </authorList>
    </citation>
    <scope>NUCLEOTIDE SEQUENCE</scope>
    <source>
        <strain evidence="2">CBS 123565</strain>
    </source>
</reference>